<evidence type="ECO:0000313" key="6">
    <source>
        <dbReference type="Proteomes" id="UP000095284"/>
    </source>
</evidence>
<gene>
    <name evidence="5" type="ORF">BXYJ_LOCUS5774</name>
</gene>
<dbReference type="Proteomes" id="UP000582659">
    <property type="component" value="Unassembled WGS sequence"/>
</dbReference>
<dbReference type="EMBL" id="CAJFCV020000003">
    <property type="protein sequence ID" value="CAG9105075.1"/>
    <property type="molecule type" value="Genomic_DNA"/>
</dbReference>
<feature type="compositionally biased region" description="Pro residues" evidence="2">
    <location>
        <begin position="220"/>
        <end position="233"/>
    </location>
</feature>
<feature type="compositionally biased region" description="Low complexity" evidence="2">
    <location>
        <begin position="333"/>
        <end position="342"/>
    </location>
</feature>
<dbReference type="InterPro" id="IPR008160">
    <property type="entry name" value="Collagen"/>
</dbReference>
<dbReference type="WBParaSite" id="BXY_0461900.1">
    <property type="protein sequence ID" value="BXY_0461900.1"/>
    <property type="gene ID" value="BXY_0461900"/>
</dbReference>
<feature type="compositionally biased region" description="Pro residues" evidence="2">
    <location>
        <begin position="312"/>
        <end position="332"/>
    </location>
</feature>
<feature type="compositionally biased region" description="Pro residues" evidence="2">
    <location>
        <begin position="254"/>
        <end position="268"/>
    </location>
</feature>
<organism evidence="6 8">
    <name type="scientific">Bursaphelenchus xylophilus</name>
    <name type="common">Pinewood nematode worm</name>
    <name type="synonym">Aphelenchoides xylophilus</name>
    <dbReference type="NCBI Taxonomy" id="6326"/>
    <lineage>
        <taxon>Eukaryota</taxon>
        <taxon>Metazoa</taxon>
        <taxon>Ecdysozoa</taxon>
        <taxon>Nematoda</taxon>
        <taxon>Chromadorea</taxon>
        <taxon>Rhabditida</taxon>
        <taxon>Tylenchina</taxon>
        <taxon>Tylenchomorpha</taxon>
        <taxon>Aphelenchoidea</taxon>
        <taxon>Aphelenchoididae</taxon>
        <taxon>Bursaphelenchus</taxon>
    </lineage>
</organism>
<sequence length="387" mass="40696">MVREDPPIRVVDADIKSDLRFLSHRHSTHAKRSTMDVKQKPQSLRPIAFAATVFSTVAITACLITFPLILHYIQTLESHVQLDLDFCKSRSRDMWKEMFEIRTGNTRDSARLARLVLNQRRLQKRDTIADFWNRRLHDMQLRDEPVEPQRDYAHAPTPNTYEQPEPSYAPPPAPTTARPTYDQFVETPSTGCCTCQRGRPGPPGPPGRDGIPGLDGEPGPLGPPGPPAPPGPDPLSLFPPQCPCEAPQGDIGPKGPPGPDGPPGPPGPNGEDGKPGEQGPRGPPGLPGQPGQSGRPGPPGEPGVYRTEVGPPGRPGVPGRPGPPGQPGPPGKAGPDGPSGKQGPPGPPGPPGQPGPNGQPGSPGRPGDVGAPGTCDHCPPARLAPGY</sequence>
<reference evidence="5" key="2">
    <citation type="submission" date="2020-09" db="EMBL/GenBank/DDBJ databases">
        <authorList>
            <person name="Kikuchi T."/>
        </authorList>
    </citation>
    <scope>NUCLEOTIDE SEQUENCE</scope>
    <source>
        <strain evidence="5">Ka4C1</strain>
    </source>
</reference>
<evidence type="ECO:0000256" key="1">
    <source>
        <dbReference type="ARBA" id="ARBA00022737"/>
    </source>
</evidence>
<dbReference type="SMART" id="SM01088">
    <property type="entry name" value="Col_cuticle_N"/>
    <property type="match status" value="1"/>
</dbReference>
<dbReference type="PANTHER" id="PTHR24637:SF390">
    <property type="entry name" value="CUTICLE COLLAGEN 14"/>
    <property type="match status" value="1"/>
</dbReference>
<feature type="compositionally biased region" description="Basic and acidic residues" evidence="2">
    <location>
        <begin position="142"/>
        <end position="153"/>
    </location>
</feature>
<evidence type="ECO:0000313" key="7">
    <source>
        <dbReference type="Proteomes" id="UP000659654"/>
    </source>
</evidence>
<feature type="compositionally biased region" description="Low complexity" evidence="2">
    <location>
        <begin position="208"/>
        <end position="218"/>
    </location>
</feature>
<dbReference type="Pfam" id="PF01484">
    <property type="entry name" value="Col_cuticle_N"/>
    <property type="match status" value="1"/>
</dbReference>
<dbReference type="OrthoDB" id="5866420at2759"/>
<dbReference type="PANTHER" id="PTHR24637">
    <property type="entry name" value="COLLAGEN"/>
    <property type="match status" value="1"/>
</dbReference>
<keyword evidence="3" id="KW-0472">Membrane</keyword>
<keyword evidence="3" id="KW-0812">Transmembrane</keyword>
<evidence type="ECO:0000259" key="4">
    <source>
        <dbReference type="SMART" id="SM01088"/>
    </source>
</evidence>
<dbReference type="EMBL" id="CAJFDI010000003">
    <property type="protein sequence ID" value="CAD5219629.1"/>
    <property type="molecule type" value="Genomic_DNA"/>
</dbReference>
<keyword evidence="7" id="KW-1185">Reference proteome</keyword>
<feature type="compositionally biased region" description="Pro residues" evidence="2">
    <location>
        <begin position="344"/>
        <end position="354"/>
    </location>
</feature>
<evidence type="ECO:0000313" key="8">
    <source>
        <dbReference type="WBParaSite" id="BXY_0461900.1"/>
    </source>
</evidence>
<evidence type="ECO:0000256" key="2">
    <source>
        <dbReference type="SAM" id="MobiDB-lite"/>
    </source>
</evidence>
<dbReference type="eggNOG" id="KOG3544">
    <property type="taxonomic scope" value="Eukaryota"/>
</dbReference>
<evidence type="ECO:0000256" key="3">
    <source>
        <dbReference type="SAM" id="Phobius"/>
    </source>
</evidence>
<dbReference type="InterPro" id="IPR002486">
    <property type="entry name" value="Col_cuticle_N"/>
</dbReference>
<evidence type="ECO:0000313" key="5">
    <source>
        <dbReference type="EMBL" id="CAD5219629.1"/>
    </source>
</evidence>
<name>A0A1I7RV58_BURXY</name>
<keyword evidence="1" id="KW-0677">Repeat</keyword>
<feature type="region of interest" description="Disordered" evidence="2">
    <location>
        <begin position="142"/>
        <end position="387"/>
    </location>
</feature>
<reference evidence="8" key="1">
    <citation type="submission" date="2016-11" db="UniProtKB">
        <authorList>
            <consortium name="WormBaseParasite"/>
        </authorList>
    </citation>
    <scope>IDENTIFICATION</scope>
</reference>
<dbReference type="Pfam" id="PF01391">
    <property type="entry name" value="Collagen"/>
    <property type="match status" value="2"/>
</dbReference>
<accession>A0A1I7RV58</accession>
<proteinExistence type="predicted"/>
<dbReference type="GO" id="GO:0042302">
    <property type="term" value="F:structural constituent of cuticle"/>
    <property type="evidence" value="ECO:0007669"/>
    <property type="project" value="InterPro"/>
</dbReference>
<feature type="transmembrane region" description="Helical" evidence="3">
    <location>
        <begin position="47"/>
        <end position="73"/>
    </location>
</feature>
<feature type="domain" description="Nematode cuticle collagen N-terminal" evidence="4">
    <location>
        <begin position="46"/>
        <end position="98"/>
    </location>
</feature>
<dbReference type="Proteomes" id="UP000659654">
    <property type="component" value="Unassembled WGS sequence"/>
</dbReference>
<dbReference type="AlphaFoldDB" id="A0A1I7RV58"/>
<protein>
    <submittedName>
        <fullName evidence="5">(pine wood nematode) hypothetical protein</fullName>
    </submittedName>
    <submittedName>
        <fullName evidence="8">Col_cuticle_N domain-containing protein</fullName>
    </submittedName>
</protein>
<keyword evidence="3" id="KW-1133">Transmembrane helix</keyword>
<dbReference type="Proteomes" id="UP000095284">
    <property type="component" value="Unplaced"/>
</dbReference>